<dbReference type="GO" id="GO:0048034">
    <property type="term" value="P:heme O biosynthetic process"/>
    <property type="evidence" value="ECO:0007669"/>
    <property type="project" value="UniProtKB-UniRule"/>
</dbReference>
<dbReference type="UniPathway" id="UPA00834">
    <property type="reaction ID" value="UER00712"/>
</dbReference>
<evidence type="ECO:0000256" key="8">
    <source>
        <dbReference type="ARBA" id="ARBA00047690"/>
    </source>
</evidence>
<feature type="transmembrane region" description="Helical" evidence="9">
    <location>
        <begin position="284"/>
        <end position="304"/>
    </location>
</feature>
<dbReference type="HAMAP" id="MF_00154">
    <property type="entry name" value="CyoE_CtaB"/>
    <property type="match status" value="1"/>
</dbReference>
<keyword evidence="2 9" id="KW-1003">Cell membrane</keyword>
<feature type="transmembrane region" description="Helical" evidence="9">
    <location>
        <begin position="111"/>
        <end position="128"/>
    </location>
</feature>
<comment type="catalytic activity">
    <reaction evidence="8 9">
        <text>heme b + (2E,6E)-farnesyl diphosphate + H2O = Fe(II)-heme o + diphosphate</text>
        <dbReference type="Rhea" id="RHEA:28070"/>
        <dbReference type="ChEBI" id="CHEBI:15377"/>
        <dbReference type="ChEBI" id="CHEBI:33019"/>
        <dbReference type="ChEBI" id="CHEBI:60344"/>
        <dbReference type="ChEBI" id="CHEBI:60530"/>
        <dbReference type="ChEBI" id="CHEBI:175763"/>
        <dbReference type="EC" id="2.5.1.141"/>
    </reaction>
</comment>
<dbReference type="AlphaFoldDB" id="A0A1M5Z6T9"/>
<keyword evidence="11" id="KW-1185">Reference proteome</keyword>
<dbReference type="CDD" id="cd13957">
    <property type="entry name" value="PT_UbiA_Cox10"/>
    <property type="match status" value="1"/>
</dbReference>
<evidence type="ECO:0000313" key="11">
    <source>
        <dbReference type="Proteomes" id="UP000184226"/>
    </source>
</evidence>
<gene>
    <name evidence="9" type="primary">ctaB</name>
    <name evidence="10" type="ORF">SAMN04488135_112133</name>
</gene>
<sequence>MNHIESSLASSPRITPAPVVCPVHPRWRLVLSLFKLRIGMLIMFTALAGAAVVPHESVTPWRTLVLGLSVLLASASAGAFNQYVEADSDRLMARTRGRAFASGALRRDPRWLVLMLGMLVGAVAAAGLVANWTAALFVLLGALTYALVYTMGLKRRTPWNIVIGGAAGSFAVLAGAAAVSPQMGPLAWLLALALLLWTPPHFWSLAIANHDQYAAAGVPMLPVVVGPGRAASIVHWNTVALVAISLVPLGFGAGWAYGLGAALGGAFFLRKTFALAREPVRARAMAAFFASMMQLSALILGVWLDAALR</sequence>
<keyword evidence="3 9" id="KW-0808">Transferase</keyword>
<feature type="transmembrane region" description="Helical" evidence="9">
    <location>
        <begin position="65"/>
        <end position="84"/>
    </location>
</feature>
<evidence type="ECO:0000256" key="5">
    <source>
        <dbReference type="ARBA" id="ARBA00022989"/>
    </source>
</evidence>
<feature type="transmembrane region" description="Helical" evidence="9">
    <location>
        <begin position="186"/>
        <end position="206"/>
    </location>
</feature>
<dbReference type="InterPro" id="IPR000537">
    <property type="entry name" value="UbiA_prenyltransferase"/>
</dbReference>
<dbReference type="InterPro" id="IPR006369">
    <property type="entry name" value="Protohaem_IX_farnesylTrfase"/>
</dbReference>
<dbReference type="RefSeq" id="WP_084136139.1">
    <property type="nucleotide sequence ID" value="NZ_FQXE01000012.1"/>
</dbReference>
<evidence type="ECO:0000256" key="7">
    <source>
        <dbReference type="ARBA" id="ARBA00023136"/>
    </source>
</evidence>
<comment type="miscellaneous">
    <text evidence="9">Carbon 2 of the heme B porphyrin ring is defined according to the Fischer nomenclature.</text>
</comment>
<name>A0A1M5Z6T9_9BURK</name>
<protein>
    <recommendedName>
        <fullName evidence="9">Protoheme IX farnesyltransferase</fullName>
        <ecNumber evidence="9">2.5.1.141</ecNumber>
    </recommendedName>
    <alternativeName>
        <fullName evidence="9">Heme B farnesyltransferase</fullName>
    </alternativeName>
    <alternativeName>
        <fullName evidence="9">Heme O synthase</fullName>
    </alternativeName>
</protein>
<evidence type="ECO:0000313" key="10">
    <source>
        <dbReference type="EMBL" id="SHI19593.1"/>
    </source>
</evidence>
<comment type="subcellular location">
    <subcellularLocation>
        <location evidence="9">Cell membrane</location>
        <topology evidence="9">Multi-pass membrane protein</topology>
    </subcellularLocation>
    <subcellularLocation>
        <location evidence="1">Membrane</location>
        <topology evidence="1">Multi-pass membrane protein</topology>
    </subcellularLocation>
</comment>
<dbReference type="Proteomes" id="UP000184226">
    <property type="component" value="Unassembled WGS sequence"/>
</dbReference>
<evidence type="ECO:0000256" key="2">
    <source>
        <dbReference type="ARBA" id="ARBA00022475"/>
    </source>
</evidence>
<feature type="transmembrane region" description="Helical" evidence="9">
    <location>
        <begin position="240"/>
        <end position="263"/>
    </location>
</feature>
<dbReference type="PANTHER" id="PTHR43448">
    <property type="entry name" value="PROTOHEME IX FARNESYLTRANSFERASE, MITOCHONDRIAL"/>
    <property type="match status" value="1"/>
</dbReference>
<comment type="similarity">
    <text evidence="9">Belongs to the UbiA prenyltransferase family. Protoheme IX farnesyltransferase subfamily.</text>
</comment>
<comment type="pathway">
    <text evidence="9">Porphyrin-containing compound metabolism; heme O biosynthesis; heme O from protoheme: step 1/1.</text>
</comment>
<keyword evidence="7 9" id="KW-0472">Membrane</keyword>
<dbReference type="NCBIfam" id="TIGR01473">
    <property type="entry name" value="cyoE_ctaB"/>
    <property type="match status" value="1"/>
</dbReference>
<evidence type="ECO:0000256" key="1">
    <source>
        <dbReference type="ARBA" id="ARBA00004141"/>
    </source>
</evidence>
<evidence type="ECO:0000256" key="3">
    <source>
        <dbReference type="ARBA" id="ARBA00022679"/>
    </source>
</evidence>
<feature type="transmembrane region" description="Helical" evidence="9">
    <location>
        <begin position="213"/>
        <end position="234"/>
    </location>
</feature>
<evidence type="ECO:0000256" key="9">
    <source>
        <dbReference type="HAMAP-Rule" id="MF_00154"/>
    </source>
</evidence>
<reference evidence="10 11" key="1">
    <citation type="submission" date="2016-11" db="EMBL/GenBank/DDBJ databases">
        <authorList>
            <person name="Jaros S."/>
            <person name="Januszkiewicz K."/>
            <person name="Wedrychowicz H."/>
        </authorList>
    </citation>
    <scope>NUCLEOTIDE SEQUENCE [LARGE SCALE GENOMIC DNA]</scope>
    <source>
        <strain evidence="10 11">CGMCC 1.10190</strain>
    </source>
</reference>
<dbReference type="STRING" id="658167.SAMN04488135_112133"/>
<keyword evidence="5 9" id="KW-1133">Transmembrane helix</keyword>
<keyword evidence="6 9" id="KW-0350">Heme biosynthesis</keyword>
<evidence type="ECO:0000256" key="4">
    <source>
        <dbReference type="ARBA" id="ARBA00022692"/>
    </source>
</evidence>
<dbReference type="OrthoDB" id="9814417at2"/>
<dbReference type="PANTHER" id="PTHR43448:SF2">
    <property type="entry name" value="PROTOHEME IX FARNESYLTRANSFERASE, MITOCHONDRIAL"/>
    <property type="match status" value="1"/>
</dbReference>
<dbReference type="EC" id="2.5.1.141" evidence="9"/>
<dbReference type="Gene3D" id="1.10.357.140">
    <property type="entry name" value="UbiA prenyltransferase"/>
    <property type="match status" value="1"/>
</dbReference>
<comment type="function">
    <text evidence="9">Converts heme B (protoheme IX) to heme O by substitution of the vinyl group on carbon 2 of heme B porphyrin ring with a hydroxyethyl farnesyl side group.</text>
</comment>
<organism evidence="10 11">
    <name type="scientific">Pollutimonas bauzanensis</name>
    <dbReference type="NCBI Taxonomy" id="658167"/>
    <lineage>
        <taxon>Bacteria</taxon>
        <taxon>Pseudomonadati</taxon>
        <taxon>Pseudomonadota</taxon>
        <taxon>Betaproteobacteria</taxon>
        <taxon>Burkholderiales</taxon>
        <taxon>Alcaligenaceae</taxon>
        <taxon>Pollutimonas</taxon>
    </lineage>
</organism>
<dbReference type="GO" id="GO:0008495">
    <property type="term" value="F:protoheme IX farnesyltransferase activity"/>
    <property type="evidence" value="ECO:0007669"/>
    <property type="project" value="UniProtKB-UniRule"/>
</dbReference>
<dbReference type="EMBL" id="FQXE01000012">
    <property type="protein sequence ID" value="SHI19593.1"/>
    <property type="molecule type" value="Genomic_DNA"/>
</dbReference>
<dbReference type="InterPro" id="IPR044878">
    <property type="entry name" value="UbiA_sf"/>
</dbReference>
<proteinExistence type="inferred from homology"/>
<accession>A0A1M5Z6T9</accession>
<keyword evidence="4 9" id="KW-0812">Transmembrane</keyword>
<feature type="transmembrane region" description="Helical" evidence="9">
    <location>
        <begin position="34"/>
        <end position="53"/>
    </location>
</feature>
<feature type="transmembrane region" description="Helical" evidence="9">
    <location>
        <begin position="134"/>
        <end position="152"/>
    </location>
</feature>
<feature type="transmembrane region" description="Helical" evidence="9">
    <location>
        <begin position="159"/>
        <end position="180"/>
    </location>
</feature>
<dbReference type="GO" id="GO:0005886">
    <property type="term" value="C:plasma membrane"/>
    <property type="evidence" value="ECO:0007669"/>
    <property type="project" value="UniProtKB-SubCell"/>
</dbReference>
<evidence type="ECO:0000256" key="6">
    <source>
        <dbReference type="ARBA" id="ARBA00023133"/>
    </source>
</evidence>
<dbReference type="Pfam" id="PF01040">
    <property type="entry name" value="UbiA"/>
    <property type="match status" value="1"/>
</dbReference>